<dbReference type="Proteomes" id="UP000230646">
    <property type="component" value="Unassembled WGS sequence"/>
</dbReference>
<evidence type="ECO:0000256" key="5">
    <source>
        <dbReference type="SAM" id="Phobius"/>
    </source>
</evidence>
<feature type="transmembrane region" description="Helical" evidence="5">
    <location>
        <begin position="266"/>
        <end position="290"/>
    </location>
</feature>
<keyword evidence="4 5" id="KW-0472">Membrane</keyword>
<feature type="transmembrane region" description="Helical" evidence="5">
    <location>
        <begin position="106"/>
        <end position="128"/>
    </location>
</feature>
<dbReference type="PROSITE" id="PS00668">
    <property type="entry name" value="COMPLEX1_ND1_2"/>
    <property type="match status" value="1"/>
</dbReference>
<feature type="transmembrane region" description="Helical" evidence="5">
    <location>
        <begin position="68"/>
        <end position="91"/>
    </location>
</feature>
<evidence type="ECO:0000256" key="1">
    <source>
        <dbReference type="ARBA" id="ARBA00004141"/>
    </source>
</evidence>
<evidence type="ECO:0000313" key="6">
    <source>
        <dbReference type="EMBL" id="PIY32122.1"/>
    </source>
</evidence>
<evidence type="ECO:0000256" key="4">
    <source>
        <dbReference type="ARBA" id="ARBA00023136"/>
    </source>
</evidence>
<dbReference type="InterPro" id="IPR052561">
    <property type="entry name" value="ComplexI_Subunit1"/>
</dbReference>
<feature type="transmembrane region" description="Helical" evidence="5">
    <location>
        <begin position="181"/>
        <end position="203"/>
    </location>
</feature>
<dbReference type="GO" id="GO:0005886">
    <property type="term" value="C:plasma membrane"/>
    <property type="evidence" value="ECO:0007669"/>
    <property type="project" value="TreeGrafter"/>
</dbReference>
<protein>
    <submittedName>
        <fullName evidence="6">Formate hydrogenlyase subunit 4</fullName>
    </submittedName>
</protein>
<dbReference type="InterPro" id="IPR001694">
    <property type="entry name" value="NADH_UbQ_OxRdtase_su1/FPO"/>
</dbReference>
<evidence type="ECO:0000313" key="7">
    <source>
        <dbReference type="Proteomes" id="UP000230646"/>
    </source>
</evidence>
<keyword evidence="2 5" id="KW-0812">Transmembrane</keyword>
<organism evidence="6 7">
    <name type="scientific">Candidatus Infernicultor aquiphilus</name>
    <dbReference type="NCBI Taxonomy" id="1805029"/>
    <lineage>
        <taxon>Bacteria</taxon>
        <taxon>Pseudomonadati</taxon>
        <taxon>Atribacterota</taxon>
        <taxon>Candidatus Phoenicimicrobiia</taxon>
        <taxon>Candidatus Pheonicimicrobiales</taxon>
        <taxon>Candidatus Phoenicimicrobiaceae</taxon>
        <taxon>Candidatus Infernicultor</taxon>
    </lineage>
</organism>
<keyword evidence="6" id="KW-0456">Lyase</keyword>
<comment type="caution">
    <text evidence="6">The sequence shown here is derived from an EMBL/GenBank/DDBJ whole genome shotgun (WGS) entry which is preliminary data.</text>
</comment>
<dbReference type="RefSeq" id="WP_406607849.1">
    <property type="nucleotide sequence ID" value="NZ_PFKO01000257.1"/>
</dbReference>
<sequence>MNDLVLLLLKIIGAIIIAFLGVVIGLFYKGIDRKLAARMQARVGPPLRQPFLDFFKLMIKENIVPENAVPWIFNGVPIMTLVSSISILFYLPISNISPLLSGYGDIILIIYLLTLPAVGMVVGGFVSGSPYANIGAQREMVMMMSYELPLVTTVVALGWKLSKVYPQLNVFSLAIINAHPIWGLVGPLGFVGAILLLITLAIVTPGELSKIPFDVPEAETELAGGLLVEYSGRNLAIFSLADAVKTIVMTSLTVVLFFPYNLSPLFALSGVFALIIDLLFFLVKLLLAMFMEVTFIRVAVARLKIDQVSYAYWVPLSLIGLLGLALIALDTIIV</sequence>
<evidence type="ECO:0000256" key="3">
    <source>
        <dbReference type="ARBA" id="ARBA00022989"/>
    </source>
</evidence>
<feature type="transmembrane region" description="Helical" evidence="5">
    <location>
        <begin position="235"/>
        <end position="260"/>
    </location>
</feature>
<dbReference type="GO" id="GO:0016829">
    <property type="term" value="F:lyase activity"/>
    <property type="evidence" value="ECO:0007669"/>
    <property type="project" value="UniProtKB-KW"/>
</dbReference>
<dbReference type="PANTHER" id="PTHR43359:SF1">
    <property type="entry name" value="FORMATE HYDROGENLYASE SUBUNIT 4-RELATED"/>
    <property type="match status" value="1"/>
</dbReference>
<accession>A0A2M7PP43</accession>
<keyword evidence="3 5" id="KW-1133">Transmembrane helix</keyword>
<gene>
    <name evidence="6" type="ORF">COZ07_06800</name>
</gene>
<feature type="transmembrane region" description="Helical" evidence="5">
    <location>
        <begin position="140"/>
        <end position="161"/>
    </location>
</feature>
<dbReference type="Pfam" id="PF00146">
    <property type="entry name" value="NADHdh"/>
    <property type="match status" value="1"/>
</dbReference>
<proteinExistence type="predicted"/>
<feature type="transmembrane region" description="Helical" evidence="5">
    <location>
        <begin position="6"/>
        <end position="28"/>
    </location>
</feature>
<dbReference type="InterPro" id="IPR018086">
    <property type="entry name" value="NADH_UbQ_OxRdtase_su1_CS"/>
</dbReference>
<dbReference type="EMBL" id="PFKO01000257">
    <property type="protein sequence ID" value="PIY32122.1"/>
    <property type="molecule type" value="Genomic_DNA"/>
</dbReference>
<comment type="subcellular location">
    <subcellularLocation>
        <location evidence="1">Membrane</location>
        <topology evidence="1">Multi-pass membrane protein</topology>
    </subcellularLocation>
</comment>
<reference evidence="6 7" key="1">
    <citation type="submission" date="2017-09" db="EMBL/GenBank/DDBJ databases">
        <title>Depth-based differentiation of microbial function through sediment-hosted aquifers and enrichment of novel symbionts in the deep terrestrial subsurface.</title>
        <authorList>
            <person name="Probst A.J."/>
            <person name="Ladd B."/>
            <person name="Jarett J.K."/>
            <person name="Geller-Mcgrath D.E."/>
            <person name="Sieber C.M."/>
            <person name="Emerson J.B."/>
            <person name="Anantharaman K."/>
            <person name="Thomas B.C."/>
            <person name="Malmstrom R."/>
            <person name="Stieglmeier M."/>
            <person name="Klingl A."/>
            <person name="Woyke T."/>
            <person name="Ryan C.M."/>
            <person name="Banfield J.F."/>
        </authorList>
    </citation>
    <scope>NUCLEOTIDE SEQUENCE [LARGE SCALE GENOMIC DNA]</scope>
    <source>
        <strain evidence="6">CG_4_10_14_3_um_filter_34_13</strain>
    </source>
</reference>
<name>A0A2M7PP43_9BACT</name>
<feature type="transmembrane region" description="Helical" evidence="5">
    <location>
        <begin position="310"/>
        <end position="333"/>
    </location>
</feature>
<dbReference type="PANTHER" id="PTHR43359">
    <property type="entry name" value="FORMATE HYDROGENLYASE SUBUNIT 4"/>
    <property type="match status" value="1"/>
</dbReference>
<evidence type="ECO:0000256" key="2">
    <source>
        <dbReference type="ARBA" id="ARBA00022692"/>
    </source>
</evidence>
<dbReference type="AlphaFoldDB" id="A0A2M7PP43"/>